<keyword evidence="1" id="KW-0732">Signal</keyword>
<evidence type="ECO:0000256" key="1">
    <source>
        <dbReference type="ARBA" id="ARBA00022729"/>
    </source>
</evidence>
<keyword evidence="5" id="KW-1185">Reference proteome</keyword>
<evidence type="ECO:0000313" key="5">
    <source>
        <dbReference type="Proteomes" id="UP000516072"/>
    </source>
</evidence>
<dbReference type="Proteomes" id="UP000516072">
    <property type="component" value="Chromosome"/>
</dbReference>
<dbReference type="EMBL" id="LR778175">
    <property type="protein sequence ID" value="CAB1275826.1"/>
    <property type="molecule type" value="Genomic_DNA"/>
</dbReference>
<dbReference type="Pfam" id="PF10531">
    <property type="entry name" value="SLBB"/>
    <property type="match status" value="1"/>
</dbReference>
<dbReference type="Gene3D" id="3.30.1950.10">
    <property type="entry name" value="wza like domain"/>
    <property type="match status" value="1"/>
</dbReference>
<name>A0A7G1Q9L3_9GAMM</name>
<dbReference type="InterPro" id="IPR049712">
    <property type="entry name" value="Poly_export"/>
</dbReference>
<dbReference type="RefSeq" id="WP_197745159.1">
    <property type="nucleotide sequence ID" value="NZ_LR778175.1"/>
</dbReference>
<dbReference type="InterPro" id="IPR019554">
    <property type="entry name" value="Soluble_ligand-bd"/>
</dbReference>
<reference evidence="4 5" key="1">
    <citation type="submission" date="2020-03" db="EMBL/GenBank/DDBJ databases">
        <authorList>
            <person name="Picone N."/>
        </authorList>
    </citation>
    <scope>NUCLEOTIDE SEQUENCE [LARGE SCALE GENOMIC DNA]</scope>
    <source>
        <strain evidence="4">NSCAC1</strain>
    </source>
</reference>
<dbReference type="PROSITE" id="PS51257">
    <property type="entry name" value="PROKAR_LIPOPROTEIN"/>
    <property type="match status" value="1"/>
</dbReference>
<feature type="domain" description="Soluble ligand binding" evidence="3">
    <location>
        <begin position="143"/>
        <end position="196"/>
    </location>
</feature>
<proteinExistence type="predicted"/>
<evidence type="ECO:0000259" key="2">
    <source>
        <dbReference type="Pfam" id="PF02563"/>
    </source>
</evidence>
<dbReference type="AlphaFoldDB" id="A0A7G1Q9L3"/>
<dbReference type="PANTHER" id="PTHR33619:SF3">
    <property type="entry name" value="POLYSACCHARIDE EXPORT PROTEIN GFCE-RELATED"/>
    <property type="match status" value="1"/>
</dbReference>
<dbReference type="Pfam" id="PF02563">
    <property type="entry name" value="Poly_export"/>
    <property type="match status" value="1"/>
</dbReference>
<gene>
    <name evidence="4" type="ORF">NSCAC_0862</name>
</gene>
<evidence type="ECO:0000313" key="4">
    <source>
        <dbReference type="EMBL" id="CAB1275826.1"/>
    </source>
</evidence>
<dbReference type="InterPro" id="IPR003715">
    <property type="entry name" value="Poly_export_N"/>
</dbReference>
<protein>
    <submittedName>
        <fullName evidence="4">Polysaccharide export protein</fullName>
    </submittedName>
</protein>
<dbReference type="KEGG" id="ntg:NSCAC_0862"/>
<dbReference type="PANTHER" id="PTHR33619">
    <property type="entry name" value="POLYSACCHARIDE EXPORT PROTEIN GFCE-RELATED"/>
    <property type="match status" value="1"/>
</dbReference>
<sequence>MRAIFSCFFVSLFLISCGTHNTYQKKSLSSHIETEKATIYTDFIADKSKLSITNLEKSLNQHDYQIGPSDVLSVDVFQVEEISEEEIVVDNGGTISLPLIGSIQAAGLTPDELEANITKILGEKYLQNPQVSVSIVEHISKRFTVAGEVKKPGLYPIEGPTTLVQAISAAQGEGEFADLSKVGLIRTIKGNRQMSFYNVNEIRSQTAIDPQIHANDVVIVNQSRFDVFWDELTRFFHIFVSPAAFF</sequence>
<evidence type="ECO:0000259" key="3">
    <source>
        <dbReference type="Pfam" id="PF10531"/>
    </source>
</evidence>
<accession>A0A7G1Q9L3</accession>
<feature type="domain" description="Polysaccharide export protein N-terminal" evidence="2">
    <location>
        <begin position="60"/>
        <end position="135"/>
    </location>
</feature>
<organism evidence="4 5">
    <name type="scientific">Candidatus Nitrosacidococcus tergens</name>
    <dbReference type="NCBI Taxonomy" id="553981"/>
    <lineage>
        <taxon>Bacteria</taxon>
        <taxon>Pseudomonadati</taxon>
        <taxon>Pseudomonadota</taxon>
        <taxon>Gammaproteobacteria</taxon>
        <taxon>Chromatiales</taxon>
        <taxon>Chromatiaceae</taxon>
        <taxon>Candidatus Nitrosacidococcus</taxon>
    </lineage>
</organism>
<dbReference type="GO" id="GO:0015159">
    <property type="term" value="F:polysaccharide transmembrane transporter activity"/>
    <property type="evidence" value="ECO:0007669"/>
    <property type="project" value="InterPro"/>
</dbReference>